<dbReference type="Gene3D" id="3.40.50.12780">
    <property type="entry name" value="N-terminal domain of ligase-like"/>
    <property type="match status" value="1"/>
</dbReference>
<dbReference type="EMBL" id="CM026423">
    <property type="protein sequence ID" value="KAG0584171.1"/>
    <property type="molecule type" value="Genomic_DNA"/>
</dbReference>
<protein>
    <submittedName>
        <fullName evidence="7">Uncharacterized protein</fullName>
    </submittedName>
</protein>
<keyword evidence="3" id="KW-0547">Nucleotide-binding</keyword>
<reference evidence="7" key="1">
    <citation type="submission" date="2020-06" db="EMBL/GenBank/DDBJ databases">
        <title>WGS assembly of Ceratodon purpureus strain R40.</title>
        <authorList>
            <person name="Carey S.B."/>
            <person name="Jenkins J."/>
            <person name="Shu S."/>
            <person name="Lovell J.T."/>
            <person name="Sreedasyam A."/>
            <person name="Maumus F."/>
            <person name="Tiley G.P."/>
            <person name="Fernandez-Pozo N."/>
            <person name="Barry K."/>
            <person name="Chen C."/>
            <person name="Wang M."/>
            <person name="Lipzen A."/>
            <person name="Daum C."/>
            <person name="Saski C.A."/>
            <person name="Payton A.C."/>
            <person name="Mcbreen J.C."/>
            <person name="Conrad R.E."/>
            <person name="Kollar L.M."/>
            <person name="Olsson S."/>
            <person name="Huttunen S."/>
            <person name="Landis J.B."/>
            <person name="Wickett N.J."/>
            <person name="Johnson M.G."/>
            <person name="Rensing S.A."/>
            <person name="Grimwood J."/>
            <person name="Schmutz J."/>
            <person name="Mcdaniel S.F."/>
        </authorList>
    </citation>
    <scope>NUCLEOTIDE SEQUENCE</scope>
    <source>
        <strain evidence="7">R40</strain>
    </source>
</reference>
<comment type="caution">
    <text evidence="7">The sequence shown here is derived from an EMBL/GenBank/DDBJ whole genome shotgun (WGS) entry which is preliminary data.</text>
</comment>
<evidence type="ECO:0000259" key="5">
    <source>
        <dbReference type="Pfam" id="PF00501"/>
    </source>
</evidence>
<gene>
    <name evidence="7" type="ORF">KC19_3G190200</name>
</gene>
<dbReference type="InterPro" id="IPR000873">
    <property type="entry name" value="AMP-dep_synth/lig_dom"/>
</dbReference>
<accession>A0A8T0IMW0</accession>
<organism evidence="7 8">
    <name type="scientific">Ceratodon purpureus</name>
    <name type="common">Fire moss</name>
    <name type="synonym">Dicranum purpureum</name>
    <dbReference type="NCBI Taxonomy" id="3225"/>
    <lineage>
        <taxon>Eukaryota</taxon>
        <taxon>Viridiplantae</taxon>
        <taxon>Streptophyta</taxon>
        <taxon>Embryophyta</taxon>
        <taxon>Bryophyta</taxon>
        <taxon>Bryophytina</taxon>
        <taxon>Bryopsida</taxon>
        <taxon>Dicranidae</taxon>
        <taxon>Pseudoditrichales</taxon>
        <taxon>Ditrichaceae</taxon>
        <taxon>Ceratodon</taxon>
    </lineage>
</organism>
<keyword evidence="4" id="KW-0067">ATP-binding</keyword>
<evidence type="ECO:0000256" key="3">
    <source>
        <dbReference type="ARBA" id="ARBA00022741"/>
    </source>
</evidence>
<sequence>MGRITLIELLDNSAAEHGDQPGLISSGGAQLTHKELQVAIEKTATQLRRIGVKPGNLVSLAFPNTLEFVVVFIAVTRVRAIAAPLNSAYTEDEFKFYLEDANATLLLVPGAEGNKAAEAAATTLNLPIAGVHWEKGSSGSGEIGLTPKAKLELAPEPEDGAGPKPEEGDEALFLHTSGTTSRPKGVPLTQKNLASSIKNIIATYELTPSDRTLIVMPLFHVHGLMAALLSTLVSGGAAVLPSAGRFSASSFWTDIKDNKVTWYTAVPTIHQILLKVHKSKPESEYPKLRFIRSCSSSLAPPVMADLEKSFNAPVLEAYAMTEASHQMTSNPLPQHGEHKPGSVGKATGIELAILDDNGAILKPGEIGEVCIKGPNVTSGYRNNPDANKAAFAFDWFHTGDRGKLDEEGYLILTGRIKELINRGGEKISPLEIDAVLLSHPAVSEAVAFAAPDEHFGEEVNAGIVLNKGAEATEKDIVEHCKKNLAAFKIPKRVFFADELPRTATGKIQRRIVAEHFLKTAA</sequence>
<dbReference type="InterPro" id="IPR045310">
    <property type="entry name" value="Pcs60-like"/>
</dbReference>
<proteinExistence type="inferred from homology"/>
<name>A0A8T0IMW0_CERPU</name>
<evidence type="ECO:0000259" key="6">
    <source>
        <dbReference type="Pfam" id="PF13193"/>
    </source>
</evidence>
<dbReference type="GO" id="GO:0006631">
    <property type="term" value="P:fatty acid metabolic process"/>
    <property type="evidence" value="ECO:0007669"/>
    <property type="project" value="TreeGrafter"/>
</dbReference>
<dbReference type="InterPro" id="IPR045851">
    <property type="entry name" value="AMP-bd_C_sf"/>
</dbReference>
<dbReference type="InterPro" id="IPR042099">
    <property type="entry name" value="ANL_N_sf"/>
</dbReference>
<dbReference type="PANTHER" id="PTHR43201">
    <property type="entry name" value="ACYL-COA SYNTHETASE"/>
    <property type="match status" value="1"/>
</dbReference>
<dbReference type="Pfam" id="PF00501">
    <property type="entry name" value="AMP-binding"/>
    <property type="match status" value="1"/>
</dbReference>
<feature type="domain" description="AMP-dependent synthetase/ligase" evidence="5">
    <location>
        <begin position="11"/>
        <end position="380"/>
    </location>
</feature>
<dbReference type="PROSITE" id="PS00455">
    <property type="entry name" value="AMP_BINDING"/>
    <property type="match status" value="1"/>
</dbReference>
<dbReference type="GO" id="GO:0031956">
    <property type="term" value="F:medium-chain fatty acid-CoA ligase activity"/>
    <property type="evidence" value="ECO:0007669"/>
    <property type="project" value="TreeGrafter"/>
</dbReference>
<dbReference type="InterPro" id="IPR020845">
    <property type="entry name" value="AMP-binding_CS"/>
</dbReference>
<evidence type="ECO:0000256" key="1">
    <source>
        <dbReference type="ARBA" id="ARBA00006432"/>
    </source>
</evidence>
<dbReference type="CDD" id="cd05926">
    <property type="entry name" value="FACL_fum10p_like"/>
    <property type="match status" value="1"/>
</dbReference>
<feature type="domain" description="AMP-binding enzyme C-terminal" evidence="6">
    <location>
        <begin position="431"/>
        <end position="506"/>
    </location>
</feature>
<evidence type="ECO:0000256" key="4">
    <source>
        <dbReference type="ARBA" id="ARBA00022840"/>
    </source>
</evidence>
<dbReference type="Pfam" id="PF13193">
    <property type="entry name" value="AMP-binding_C"/>
    <property type="match status" value="1"/>
</dbReference>
<dbReference type="Proteomes" id="UP000822688">
    <property type="component" value="Chromosome 3"/>
</dbReference>
<comment type="similarity">
    <text evidence="1">Belongs to the ATP-dependent AMP-binding enzyme family.</text>
</comment>
<dbReference type="Gene3D" id="3.30.300.30">
    <property type="match status" value="1"/>
</dbReference>
<dbReference type="AlphaFoldDB" id="A0A8T0IMW0"/>
<evidence type="ECO:0000256" key="2">
    <source>
        <dbReference type="ARBA" id="ARBA00022598"/>
    </source>
</evidence>
<dbReference type="PANTHER" id="PTHR43201:SF5">
    <property type="entry name" value="MEDIUM-CHAIN ACYL-COA LIGASE ACSF2, MITOCHONDRIAL"/>
    <property type="match status" value="1"/>
</dbReference>
<keyword evidence="8" id="KW-1185">Reference proteome</keyword>
<dbReference type="GO" id="GO:0005524">
    <property type="term" value="F:ATP binding"/>
    <property type="evidence" value="ECO:0007669"/>
    <property type="project" value="UniProtKB-KW"/>
</dbReference>
<keyword evidence="2" id="KW-0436">Ligase</keyword>
<dbReference type="FunFam" id="3.30.300.30:FF:000007">
    <property type="entry name" value="4-coumarate--CoA ligase 2"/>
    <property type="match status" value="1"/>
</dbReference>
<dbReference type="SUPFAM" id="SSF56801">
    <property type="entry name" value="Acetyl-CoA synthetase-like"/>
    <property type="match status" value="1"/>
</dbReference>
<evidence type="ECO:0000313" key="8">
    <source>
        <dbReference type="Proteomes" id="UP000822688"/>
    </source>
</evidence>
<evidence type="ECO:0000313" key="7">
    <source>
        <dbReference type="EMBL" id="KAG0584171.1"/>
    </source>
</evidence>
<dbReference type="InterPro" id="IPR025110">
    <property type="entry name" value="AMP-bd_C"/>
</dbReference>